<name>A0A8X6P2K4_NEPPI</name>
<protein>
    <submittedName>
        <fullName evidence="2">Uncharacterized protein</fullName>
    </submittedName>
</protein>
<proteinExistence type="predicted"/>
<evidence type="ECO:0000313" key="3">
    <source>
        <dbReference type="Proteomes" id="UP000887013"/>
    </source>
</evidence>
<comment type="caution">
    <text evidence="2">The sequence shown here is derived from an EMBL/GenBank/DDBJ whole genome shotgun (WGS) entry which is preliminary data.</text>
</comment>
<gene>
    <name evidence="2" type="primary">AVEN_270478_1</name>
    <name evidence="2" type="ORF">NPIL_532791</name>
</gene>
<evidence type="ECO:0000256" key="1">
    <source>
        <dbReference type="SAM" id="SignalP"/>
    </source>
</evidence>
<accession>A0A8X6P2K4</accession>
<organism evidence="2 3">
    <name type="scientific">Nephila pilipes</name>
    <name type="common">Giant wood spider</name>
    <name type="synonym">Nephila maculata</name>
    <dbReference type="NCBI Taxonomy" id="299642"/>
    <lineage>
        <taxon>Eukaryota</taxon>
        <taxon>Metazoa</taxon>
        <taxon>Ecdysozoa</taxon>
        <taxon>Arthropoda</taxon>
        <taxon>Chelicerata</taxon>
        <taxon>Arachnida</taxon>
        <taxon>Araneae</taxon>
        <taxon>Araneomorphae</taxon>
        <taxon>Entelegynae</taxon>
        <taxon>Araneoidea</taxon>
        <taxon>Nephilidae</taxon>
        <taxon>Nephila</taxon>
    </lineage>
</organism>
<dbReference type="EMBL" id="BMAW01015531">
    <property type="protein sequence ID" value="GFT44282.1"/>
    <property type="molecule type" value="Genomic_DNA"/>
</dbReference>
<feature type="signal peptide" evidence="1">
    <location>
        <begin position="1"/>
        <end position="20"/>
    </location>
</feature>
<reference evidence="2" key="1">
    <citation type="submission" date="2020-08" db="EMBL/GenBank/DDBJ databases">
        <title>Multicomponent nature underlies the extraordinary mechanical properties of spider dragline silk.</title>
        <authorList>
            <person name="Kono N."/>
            <person name="Nakamura H."/>
            <person name="Mori M."/>
            <person name="Yoshida Y."/>
            <person name="Ohtoshi R."/>
            <person name="Malay A.D."/>
            <person name="Moran D.A.P."/>
            <person name="Tomita M."/>
            <person name="Numata K."/>
            <person name="Arakawa K."/>
        </authorList>
    </citation>
    <scope>NUCLEOTIDE SEQUENCE</scope>
</reference>
<dbReference type="PANTHER" id="PTHR33964">
    <property type="entry name" value="RE45066P-RELATED"/>
    <property type="match status" value="1"/>
</dbReference>
<dbReference type="PANTHER" id="PTHR33964:SF1">
    <property type="entry name" value="RE45066P"/>
    <property type="match status" value="1"/>
</dbReference>
<sequence length="222" mass="25191">MNVQSVALVTLLWIAAGVTAKTDFKNETIECIFKEYNRCYRDIASLGANFSARYDETELQINATCKSEITARQCISSVAVNCNSASGRAPANRIIDLIHSLCSKNKTEHKNFLNSTSCYNRNQNRRVHCMNKHSYGTKTDAKSLCCSNKKTLQCLKDDLRNSCSHNYTEFQNHIMETYRSPHSTICGPYYQYCNNALSISGSSTFMMIPLFFILLKRILITQ</sequence>
<dbReference type="OrthoDB" id="6410247at2759"/>
<dbReference type="Proteomes" id="UP000887013">
    <property type="component" value="Unassembled WGS sequence"/>
</dbReference>
<keyword evidence="3" id="KW-1185">Reference proteome</keyword>
<feature type="chain" id="PRO_5036486545" evidence="1">
    <location>
        <begin position="21"/>
        <end position="222"/>
    </location>
</feature>
<keyword evidence="1" id="KW-0732">Signal</keyword>
<evidence type="ECO:0000313" key="2">
    <source>
        <dbReference type="EMBL" id="GFT44282.1"/>
    </source>
</evidence>
<dbReference type="AlphaFoldDB" id="A0A8X6P2K4"/>